<dbReference type="Pfam" id="PF04471">
    <property type="entry name" value="Mrr_cat"/>
    <property type="match status" value="1"/>
</dbReference>
<dbReference type="InterPro" id="IPR027417">
    <property type="entry name" value="P-loop_NTPase"/>
</dbReference>
<comment type="caution">
    <text evidence="2">The sequence shown here is derived from an EMBL/GenBank/DDBJ whole genome shotgun (WGS) entry which is preliminary data.</text>
</comment>
<dbReference type="SUPFAM" id="SSF52980">
    <property type="entry name" value="Restriction endonuclease-like"/>
    <property type="match status" value="1"/>
</dbReference>
<organism evidence="2 3">
    <name type="scientific">Microcystis aeruginosa Ma_QC_Ca_00000000_S207</name>
    <dbReference type="NCBI Taxonomy" id="2486251"/>
    <lineage>
        <taxon>Bacteria</taxon>
        <taxon>Bacillati</taxon>
        <taxon>Cyanobacteriota</taxon>
        <taxon>Cyanophyceae</taxon>
        <taxon>Oscillatoriophycideae</taxon>
        <taxon>Chroococcales</taxon>
        <taxon>Microcystaceae</taxon>
        <taxon>Microcystis</taxon>
    </lineage>
</organism>
<dbReference type="GO" id="GO:0004519">
    <property type="term" value="F:endonuclease activity"/>
    <property type="evidence" value="ECO:0007669"/>
    <property type="project" value="InterPro"/>
</dbReference>
<dbReference type="InterPro" id="IPR007560">
    <property type="entry name" value="Restrct_endonuc_IV_Mrr"/>
</dbReference>
<evidence type="ECO:0000313" key="2">
    <source>
        <dbReference type="EMBL" id="TRU47809.1"/>
    </source>
</evidence>
<proteinExistence type="predicted"/>
<evidence type="ECO:0000259" key="1">
    <source>
        <dbReference type="Pfam" id="PF04471"/>
    </source>
</evidence>
<name>A0A552FM61_MICAE</name>
<reference evidence="2 3" key="1">
    <citation type="submission" date="2019-01" db="EMBL/GenBank/DDBJ databases">
        <title>Coherence of Microcystis species and biogeography revealed through population genomics.</title>
        <authorList>
            <person name="Perez-Carrascal O.M."/>
            <person name="Terrat Y."/>
            <person name="Giani A."/>
            <person name="Fortin N."/>
            <person name="Tromas N."/>
            <person name="Shapiro B.J."/>
        </authorList>
    </citation>
    <scope>NUCLEOTIDE SEQUENCE [LARGE SCALE GENOMIC DNA]</scope>
    <source>
        <strain evidence="2">Ma_QC_Ca_00000000_S207</strain>
    </source>
</reference>
<feature type="domain" description="Restriction endonuclease type IV Mrr" evidence="1">
    <location>
        <begin position="19"/>
        <end position="117"/>
    </location>
</feature>
<dbReference type="GO" id="GO:0003677">
    <property type="term" value="F:DNA binding"/>
    <property type="evidence" value="ECO:0007669"/>
    <property type="project" value="InterPro"/>
</dbReference>
<evidence type="ECO:0000313" key="3">
    <source>
        <dbReference type="Proteomes" id="UP000320293"/>
    </source>
</evidence>
<dbReference type="Gene3D" id="3.40.50.300">
    <property type="entry name" value="P-loop containing nucleotide triphosphate hydrolases"/>
    <property type="match status" value="1"/>
</dbReference>
<accession>A0A552FM61</accession>
<protein>
    <recommendedName>
        <fullName evidence="1">Restriction endonuclease type IV Mrr domain-containing protein</fullName>
    </recommendedName>
</protein>
<dbReference type="GO" id="GO:0009307">
    <property type="term" value="P:DNA restriction-modification system"/>
    <property type="evidence" value="ECO:0007669"/>
    <property type="project" value="InterPro"/>
</dbReference>
<dbReference type="InterPro" id="IPR011335">
    <property type="entry name" value="Restrct_endonuc-II-like"/>
</dbReference>
<sequence length="1310" mass="151871">MILPPVNPLPENLPLNDSNWSWENFEAFCHDLISQFGTTKNANRYGRKGDFQGGIDIIAEQTDRTCWVFQCKRYKTFTAAEVRTAIEKATYKADRYILLLSCEASSTVIDEITKHPNWECWDVRYISIEVRKLNPDISRCLVENHFGKAWCKAFLGLSGLETFVSSKTFFQTLLDYKRLFHHCWSLVGRKSILEELHRFIDSDNQKIAIFTGIGGSGKSKLLYHFAKEFEQHHPDWELRFVMNESITGESIGELPTQSNCAIVIDDAHRKEGLSNLFNYIKQRSQNQKFKLIFSSRPQGLSFIESSLTGSDFDQNDITKLGNLEPLNYDEIKELAQQSLGNKYEDHARLLAQITQDCPLITVIAGQLVAQDKIHPSLLEQNDKFRESVLNKFQQEILGKISDHIPSDKCQQILQLISAMAPIPQENSEFYQIASQYLDIKVSQLKRYIGILLENTGILLRTRNKIRITPDILSDHILATACWQGFSTSYIQEIFKLCESHSEIFYNFLVNVSGLDWRIRQVNQLETKLLDEVWNTIEQQYQQLSNREKYYFLDNLNKVAYYQPKRVRTLIKFALNNKEDAEEVNSLRLTKIPTLLRMVGHTIDDLPYCCDLLWEIGKQDNRALNLYPDHALRILQDLAKYEKYKELETQQIIIDAVSRWLTRIDNDNYYFLALNILDEIFKKEFEYQYTENRTIQIQIHPLNPEFAPTIRSQALKLIEKCLSLDIKIIIRALQSLKNALREPQTISGNRNEERCEKWVSEQLTILKIIEELVNFNHEPIIHLKVVNILDWYIHRGYSQQVREKALYITQCIPDTDDLRLVGFMINHEALDWLINNKGQFDFFNPDWYSQICKRVKAIAEEYCQEIFLQKYKSSQAIIQKINQKCLEIENAGQCTDTFYLKYPFLDCLVPKIERQTLVEICEATLENPSSPIANYFGFFCSHLRRNDLDTAIHLIQLAIDNGSVPILLSIATSYYFWSESLRDKDISLLSSLLSSDNLDIKGYTINSIGRIASEKPNLMKPLILNVDIGNNLELAKHLCGKIGTTYGLSSDYLSNNEVELLLKKLVTIPEISDHEIENFLAIAFKHNPLAVIQFLLDRIRYRKVNELPSYNYTPIPYQDAYKFFVSLPEPEVYSDILRQVRDKIFDGEGERYFIPILFHALSMVKNGESSKPYYYEDENLTFSSTSLEILEEWINSEDAEKIKEASYLLSKAPRSLILEQVDFISNLASRADEISQDCFLSVLQNLPGVSWTGAIWVTPQQPIPELIQFKDECLKIAETFPPLSASRRCYEELAKVFQKTNDDFSNLDIDE</sequence>
<dbReference type="EMBL" id="SFBF01000197">
    <property type="protein sequence ID" value="TRU47809.1"/>
    <property type="molecule type" value="Genomic_DNA"/>
</dbReference>
<dbReference type="Proteomes" id="UP000320293">
    <property type="component" value="Unassembled WGS sequence"/>
</dbReference>
<gene>
    <name evidence="2" type="ORF">EWV91_10340</name>
</gene>
<dbReference type="SUPFAM" id="SSF52540">
    <property type="entry name" value="P-loop containing nucleoside triphosphate hydrolases"/>
    <property type="match status" value="1"/>
</dbReference>